<dbReference type="InterPro" id="IPR000120">
    <property type="entry name" value="Amidase"/>
</dbReference>
<dbReference type="GO" id="GO:0006412">
    <property type="term" value="P:translation"/>
    <property type="evidence" value="ECO:0007669"/>
    <property type="project" value="UniProtKB-UniRule"/>
</dbReference>
<dbReference type="InterPro" id="IPR036928">
    <property type="entry name" value="AS_sf"/>
</dbReference>
<name>A0A0N1KQ12_THESC</name>
<dbReference type="GO" id="GO:0050567">
    <property type="term" value="F:glutaminyl-tRNA synthase (glutamine-hydrolyzing) activity"/>
    <property type="evidence" value="ECO:0007669"/>
    <property type="project" value="UniProtKB-UniRule"/>
</dbReference>
<keyword evidence="9" id="KW-0808">Transferase</keyword>
<protein>
    <recommendedName>
        <fullName evidence="7">Glutamyl-tRNA(Gln) amidotransferase subunit A</fullName>
        <shortName evidence="7">Glu-ADT subunit A</shortName>
        <ecNumber evidence="7">6.3.5.7</ecNumber>
    </recommendedName>
</protein>
<feature type="active site" description="Acyl-ester intermediate" evidence="7">
    <location>
        <position position="165"/>
    </location>
</feature>
<dbReference type="GO" id="GO:0016740">
    <property type="term" value="F:transferase activity"/>
    <property type="evidence" value="ECO:0007669"/>
    <property type="project" value="UniProtKB-KW"/>
</dbReference>
<dbReference type="Gene3D" id="3.90.1300.10">
    <property type="entry name" value="Amidase signature (AS) domain"/>
    <property type="match status" value="1"/>
</dbReference>
<comment type="subunit">
    <text evidence="7">Heterotrimer of A, B and C subunits.</text>
</comment>
<feature type="active site" description="Charge relay system" evidence="7">
    <location>
        <position position="66"/>
    </location>
</feature>
<dbReference type="HAMAP" id="MF_00120">
    <property type="entry name" value="GatA"/>
    <property type="match status" value="1"/>
</dbReference>
<dbReference type="PANTHER" id="PTHR11895:SF151">
    <property type="entry name" value="GLUTAMYL-TRNA(GLN) AMIDOTRANSFERASE SUBUNIT A"/>
    <property type="match status" value="1"/>
</dbReference>
<dbReference type="PROSITE" id="PS00571">
    <property type="entry name" value="AMIDASES"/>
    <property type="match status" value="1"/>
</dbReference>
<evidence type="ECO:0000256" key="6">
    <source>
        <dbReference type="ARBA" id="ARBA00047407"/>
    </source>
</evidence>
<dbReference type="PATRIC" id="fig|37636.3.peg.285"/>
<evidence type="ECO:0000256" key="1">
    <source>
        <dbReference type="ARBA" id="ARBA00008069"/>
    </source>
</evidence>
<dbReference type="Proteomes" id="UP000053099">
    <property type="component" value="Unassembled WGS sequence"/>
</dbReference>
<feature type="domain" description="Amidase" evidence="8">
    <location>
        <begin position="19"/>
        <end position="448"/>
    </location>
</feature>
<evidence type="ECO:0000313" key="9">
    <source>
        <dbReference type="EMBL" id="KPD31568.1"/>
    </source>
</evidence>
<evidence type="ECO:0000256" key="3">
    <source>
        <dbReference type="ARBA" id="ARBA00022741"/>
    </source>
</evidence>
<keyword evidence="5 7" id="KW-0648">Protein biosynthesis</keyword>
<evidence type="ECO:0000313" key="10">
    <source>
        <dbReference type="Proteomes" id="UP000053099"/>
    </source>
</evidence>
<comment type="similarity">
    <text evidence="1 7">Belongs to the amidase family. GatA subfamily.</text>
</comment>
<accession>A0A0N1KQ12</accession>
<dbReference type="EC" id="6.3.5.7" evidence="7"/>
<dbReference type="NCBIfam" id="TIGR00132">
    <property type="entry name" value="gatA"/>
    <property type="match status" value="1"/>
</dbReference>
<dbReference type="GO" id="GO:0005524">
    <property type="term" value="F:ATP binding"/>
    <property type="evidence" value="ECO:0007669"/>
    <property type="project" value="UniProtKB-KW"/>
</dbReference>
<dbReference type="EMBL" id="LJJR01000014">
    <property type="protein sequence ID" value="KPD31568.1"/>
    <property type="molecule type" value="Genomic_DNA"/>
</dbReference>
<dbReference type="SUPFAM" id="SSF75304">
    <property type="entry name" value="Amidase signature (AS) enzymes"/>
    <property type="match status" value="1"/>
</dbReference>
<keyword evidence="2 7" id="KW-0436">Ligase</keyword>
<dbReference type="Pfam" id="PF01425">
    <property type="entry name" value="Amidase"/>
    <property type="match status" value="1"/>
</dbReference>
<evidence type="ECO:0000256" key="5">
    <source>
        <dbReference type="ARBA" id="ARBA00022917"/>
    </source>
</evidence>
<feature type="active site" description="Charge relay system" evidence="7">
    <location>
        <position position="141"/>
    </location>
</feature>
<sequence length="471" mass="50357">MLAHEIRAKVAQGEVSPLEVAQVYLERIRSLDPSLGAFLTVNEGVLEEARSLDPTLPLAGLVVAVKDNIVTKGIPTTAGSRLLEGFLPPYEATAVARLKALGALVIGKTNLDEFGMGSSTEHSAFFPSRNPFDPTRVPGGSSGGSAVAVAADLAPLALGSDTGGSVRQPAAFCGIYGLKPTYGRVSRYGLIAYASSLDQIGPMARSVRDLALLMDAISGPDPLDATSLDLKPRFQEALAELLPSLRLGVVREALSGNSPGVEGALRQALEVFRGLGLQVKEVSWPSLPLALNAYYILAPAEASSNLARYDGTLFGYRAEGEELWRVLEETRARFGLEVKRRILVGTFVLSSGYYEAYYGRAQAFRGRLKAEAQALFQEVDLLLLPTTPHPAFLLGGRPDPLAMYREDLYTVGANLAGLPALSFPAGFEDGLPVGLQLFAPWSRDELLLQAALAFEEATDRVFLRTPLGEAL</sequence>
<comment type="caution">
    <text evidence="9">The sequence shown here is derived from an EMBL/GenBank/DDBJ whole genome shotgun (WGS) entry which is preliminary data.</text>
</comment>
<keyword evidence="4 7" id="KW-0067">ATP-binding</keyword>
<keyword evidence="3 7" id="KW-0547">Nucleotide-binding</keyword>
<comment type="function">
    <text evidence="7">Allows the formation of correctly charged Gln-tRNA(Gln) through the transamidation of misacylated Glu-tRNA(Gln) in organisms which lack glutaminyl-tRNA synthetase. The reaction takes place in the presence of glutamine and ATP through an activated gamma-phospho-Glu-tRNA(Gln).</text>
</comment>
<reference evidence="9 10" key="1">
    <citation type="submission" date="2015-09" db="EMBL/GenBank/DDBJ databases">
        <title>Draft genome sequence of Thermus scotoductus strain K1 isolated from a geothermal spring in Nagorno-Karabakh, Armenia.</title>
        <authorList>
            <person name="Saghatelyan A."/>
            <person name="Poghosyan L."/>
            <person name="Panosyan H."/>
            <person name="Birkeland N.-K."/>
        </authorList>
    </citation>
    <scope>NUCLEOTIDE SEQUENCE [LARGE SCALE GENOMIC DNA]</scope>
    <source>
        <strain evidence="9 10">K1</strain>
    </source>
</reference>
<gene>
    <name evidence="7" type="primary">gatA</name>
    <name evidence="9" type="ORF">AN926_06125</name>
</gene>
<dbReference type="GO" id="GO:0030956">
    <property type="term" value="C:glutamyl-tRNA(Gln) amidotransferase complex"/>
    <property type="evidence" value="ECO:0007669"/>
    <property type="project" value="InterPro"/>
</dbReference>
<proteinExistence type="inferred from homology"/>
<evidence type="ECO:0000256" key="2">
    <source>
        <dbReference type="ARBA" id="ARBA00022598"/>
    </source>
</evidence>
<dbReference type="PANTHER" id="PTHR11895">
    <property type="entry name" value="TRANSAMIDASE"/>
    <property type="match status" value="1"/>
</dbReference>
<dbReference type="AlphaFoldDB" id="A0A0N1KQ12"/>
<evidence type="ECO:0000259" key="8">
    <source>
        <dbReference type="Pfam" id="PF01425"/>
    </source>
</evidence>
<comment type="catalytic activity">
    <reaction evidence="6 7">
        <text>L-glutamyl-tRNA(Gln) + L-glutamine + ATP + H2O = L-glutaminyl-tRNA(Gln) + L-glutamate + ADP + phosphate + H(+)</text>
        <dbReference type="Rhea" id="RHEA:17521"/>
        <dbReference type="Rhea" id="RHEA-COMP:9681"/>
        <dbReference type="Rhea" id="RHEA-COMP:9684"/>
        <dbReference type="ChEBI" id="CHEBI:15377"/>
        <dbReference type="ChEBI" id="CHEBI:15378"/>
        <dbReference type="ChEBI" id="CHEBI:29985"/>
        <dbReference type="ChEBI" id="CHEBI:30616"/>
        <dbReference type="ChEBI" id="CHEBI:43474"/>
        <dbReference type="ChEBI" id="CHEBI:58359"/>
        <dbReference type="ChEBI" id="CHEBI:78520"/>
        <dbReference type="ChEBI" id="CHEBI:78521"/>
        <dbReference type="ChEBI" id="CHEBI:456216"/>
        <dbReference type="EC" id="6.3.5.7"/>
    </reaction>
</comment>
<dbReference type="InterPro" id="IPR004412">
    <property type="entry name" value="GatA"/>
</dbReference>
<organism evidence="9 10">
    <name type="scientific">Thermus scotoductus</name>
    <dbReference type="NCBI Taxonomy" id="37636"/>
    <lineage>
        <taxon>Bacteria</taxon>
        <taxon>Thermotogati</taxon>
        <taxon>Deinococcota</taxon>
        <taxon>Deinococci</taxon>
        <taxon>Thermales</taxon>
        <taxon>Thermaceae</taxon>
        <taxon>Thermus</taxon>
    </lineage>
</organism>
<evidence type="ECO:0000256" key="4">
    <source>
        <dbReference type="ARBA" id="ARBA00022840"/>
    </source>
</evidence>
<dbReference type="InterPro" id="IPR020556">
    <property type="entry name" value="Amidase_CS"/>
</dbReference>
<evidence type="ECO:0000256" key="7">
    <source>
        <dbReference type="HAMAP-Rule" id="MF_00120"/>
    </source>
</evidence>
<dbReference type="InterPro" id="IPR023631">
    <property type="entry name" value="Amidase_dom"/>
</dbReference>